<comment type="caution">
    <text evidence="3">The sequence shown here is derived from an EMBL/GenBank/DDBJ whole genome shotgun (WGS) entry which is preliminary data.</text>
</comment>
<dbReference type="Proteomes" id="UP000256328">
    <property type="component" value="Unassembled WGS sequence"/>
</dbReference>
<feature type="compositionally biased region" description="Polar residues" evidence="1">
    <location>
        <begin position="195"/>
        <end position="204"/>
    </location>
</feature>
<proteinExistence type="predicted"/>
<keyword evidence="2" id="KW-0812">Transmembrane</keyword>
<name>A0A3D8QZ48_9HELO</name>
<evidence type="ECO:0000256" key="1">
    <source>
        <dbReference type="SAM" id="MobiDB-lite"/>
    </source>
</evidence>
<keyword evidence="2" id="KW-0472">Membrane</keyword>
<organism evidence="3 4">
    <name type="scientific">Coleophoma crateriformis</name>
    <dbReference type="NCBI Taxonomy" id="565419"/>
    <lineage>
        <taxon>Eukaryota</taxon>
        <taxon>Fungi</taxon>
        <taxon>Dikarya</taxon>
        <taxon>Ascomycota</taxon>
        <taxon>Pezizomycotina</taxon>
        <taxon>Leotiomycetes</taxon>
        <taxon>Helotiales</taxon>
        <taxon>Dermateaceae</taxon>
        <taxon>Coleophoma</taxon>
    </lineage>
</organism>
<protein>
    <submittedName>
        <fullName evidence="3">Uncharacterized protein</fullName>
    </submittedName>
</protein>
<feature type="transmembrane region" description="Helical" evidence="2">
    <location>
        <begin position="12"/>
        <end position="30"/>
    </location>
</feature>
<evidence type="ECO:0000256" key="2">
    <source>
        <dbReference type="SAM" id="Phobius"/>
    </source>
</evidence>
<feature type="compositionally biased region" description="Pro residues" evidence="1">
    <location>
        <begin position="176"/>
        <end position="192"/>
    </location>
</feature>
<keyword evidence="4" id="KW-1185">Reference proteome</keyword>
<keyword evidence="2" id="KW-1133">Transmembrane helix</keyword>
<dbReference type="EMBL" id="PDLN01000014">
    <property type="protein sequence ID" value="RDW67047.1"/>
    <property type="molecule type" value="Genomic_DNA"/>
</dbReference>
<reference evidence="3 4" key="1">
    <citation type="journal article" date="2018" name="IMA Fungus">
        <title>IMA Genome-F 9: Draft genome sequence of Annulohypoxylon stygium, Aspergillus mulundensis, Berkeleyomyces basicola (syn. Thielaviopsis basicola), Ceratocystis smalleyi, two Cercospora beticola strains, Coleophoma cylindrospora, Fusarium fracticaudum, Phialophora cf. hyalina, and Morchella septimelata.</title>
        <authorList>
            <person name="Wingfield B.D."/>
            <person name="Bills G.F."/>
            <person name="Dong Y."/>
            <person name="Huang W."/>
            <person name="Nel W.J."/>
            <person name="Swalarsk-Parry B.S."/>
            <person name="Vaghefi N."/>
            <person name="Wilken P.M."/>
            <person name="An Z."/>
            <person name="de Beer Z.W."/>
            <person name="De Vos L."/>
            <person name="Chen L."/>
            <person name="Duong T.A."/>
            <person name="Gao Y."/>
            <person name="Hammerbacher A."/>
            <person name="Kikkert J.R."/>
            <person name="Li Y."/>
            <person name="Li H."/>
            <person name="Li K."/>
            <person name="Li Q."/>
            <person name="Liu X."/>
            <person name="Ma X."/>
            <person name="Naidoo K."/>
            <person name="Pethybridge S.J."/>
            <person name="Sun J."/>
            <person name="Steenkamp E.T."/>
            <person name="van der Nest M.A."/>
            <person name="van Wyk S."/>
            <person name="Wingfield M.J."/>
            <person name="Xiong C."/>
            <person name="Yue Q."/>
            <person name="Zhang X."/>
        </authorList>
    </citation>
    <scope>NUCLEOTIDE SEQUENCE [LARGE SCALE GENOMIC DNA]</scope>
    <source>
        <strain evidence="3 4">BP5796</strain>
    </source>
</reference>
<evidence type="ECO:0000313" key="4">
    <source>
        <dbReference type="Proteomes" id="UP000256328"/>
    </source>
</evidence>
<dbReference type="AlphaFoldDB" id="A0A3D8QZ48"/>
<accession>A0A3D8QZ48</accession>
<dbReference type="OrthoDB" id="291007at2759"/>
<feature type="region of interest" description="Disordered" evidence="1">
    <location>
        <begin position="174"/>
        <end position="204"/>
    </location>
</feature>
<evidence type="ECO:0000313" key="3">
    <source>
        <dbReference type="EMBL" id="RDW67047.1"/>
    </source>
</evidence>
<sequence length="277" mass="30432">MINIKTGTLKSFALYAIILGFITDILAAPLEAESANINAMSNTIEVRQGALDILEVGIEIMNLIKDIVDIDKDQHAAESQYTQSMVAQLRREYPDKNVIIYHDQDSHVEFDSSAVHEHQEFDIGLGMTEGYEIYVFDSGSFTLVGDGGYLNWCLGGDFDRNGNDVTFNQISVPQAAQPPAPAPASPPIPPSSPVRENSGNTDGNYFVNCESTDGTISSGMAYYKNLNPGQNKGQQPDDYIDVLHGSHVTWEQPGAGKLPSNWSQNQYMANPYRNSNF</sequence>
<gene>
    <name evidence="3" type="ORF">BP5796_09796</name>
</gene>